<dbReference type="Pfam" id="PF04450">
    <property type="entry name" value="BSP"/>
    <property type="match status" value="1"/>
</dbReference>
<dbReference type="InterPro" id="IPR035986">
    <property type="entry name" value="PKD_dom_sf"/>
</dbReference>
<comment type="similarity">
    <text evidence="1">Belongs to the beta/gamma-crystallin family.</text>
</comment>
<dbReference type="InterPro" id="IPR011024">
    <property type="entry name" value="G_crystallin-like"/>
</dbReference>
<protein>
    <submittedName>
        <fullName evidence="5">PKD domain-containing protein</fullName>
    </submittedName>
</protein>
<dbReference type="SUPFAM" id="SSF55486">
    <property type="entry name" value="Metalloproteases ('zincins'), catalytic domain"/>
    <property type="match status" value="1"/>
</dbReference>
<dbReference type="InterPro" id="IPR024079">
    <property type="entry name" value="MetalloPept_cat_dom_sf"/>
</dbReference>
<feature type="domain" description="PKD" evidence="4">
    <location>
        <begin position="633"/>
        <end position="715"/>
    </location>
</feature>
<dbReference type="InterPro" id="IPR001064">
    <property type="entry name" value="Beta/gamma_crystallin"/>
</dbReference>
<dbReference type="Gene3D" id="2.80.10.50">
    <property type="match status" value="1"/>
</dbReference>
<dbReference type="EMBL" id="VHSG01000009">
    <property type="protein sequence ID" value="TQV81014.1"/>
    <property type="molecule type" value="Genomic_DNA"/>
</dbReference>
<dbReference type="SMART" id="SM00458">
    <property type="entry name" value="RICIN"/>
    <property type="match status" value="1"/>
</dbReference>
<keyword evidence="6" id="KW-1185">Reference proteome</keyword>
<dbReference type="SUPFAM" id="SSF49695">
    <property type="entry name" value="gamma-Crystallin-like"/>
    <property type="match status" value="1"/>
</dbReference>
<accession>A0A545TUW9</accession>
<dbReference type="Gene3D" id="3.40.390.10">
    <property type="entry name" value="Collagenase (Catalytic Domain)"/>
    <property type="match status" value="1"/>
</dbReference>
<dbReference type="Gene3D" id="2.60.40.10">
    <property type="entry name" value="Immunoglobulins"/>
    <property type="match status" value="1"/>
</dbReference>
<dbReference type="SMART" id="SM00089">
    <property type="entry name" value="PKD"/>
    <property type="match status" value="1"/>
</dbReference>
<dbReference type="InterPro" id="IPR035992">
    <property type="entry name" value="Ricin_B-like_lectins"/>
</dbReference>
<dbReference type="SMART" id="SM00247">
    <property type="entry name" value="XTALbg"/>
    <property type="match status" value="1"/>
</dbReference>
<feature type="region of interest" description="Disordered" evidence="3">
    <location>
        <begin position="548"/>
        <end position="568"/>
    </location>
</feature>
<evidence type="ECO:0000313" key="5">
    <source>
        <dbReference type="EMBL" id="TQV81014.1"/>
    </source>
</evidence>
<dbReference type="FunFam" id="2.60.40.10:FF:000270">
    <property type="entry name" value="Cell surface protein"/>
    <property type="match status" value="1"/>
</dbReference>
<dbReference type="Pfam" id="PF18911">
    <property type="entry name" value="PKD_4"/>
    <property type="match status" value="1"/>
</dbReference>
<dbReference type="GO" id="GO:0008237">
    <property type="term" value="F:metallopeptidase activity"/>
    <property type="evidence" value="ECO:0007669"/>
    <property type="project" value="InterPro"/>
</dbReference>
<evidence type="ECO:0000259" key="4">
    <source>
        <dbReference type="PROSITE" id="PS50093"/>
    </source>
</evidence>
<organism evidence="5 6">
    <name type="scientific">Exilibacterium tricleocarpae</name>
    <dbReference type="NCBI Taxonomy" id="2591008"/>
    <lineage>
        <taxon>Bacteria</taxon>
        <taxon>Pseudomonadati</taxon>
        <taxon>Pseudomonadota</taxon>
        <taxon>Gammaproteobacteria</taxon>
        <taxon>Cellvibrionales</taxon>
        <taxon>Cellvibrionaceae</taxon>
        <taxon>Exilibacterium</taxon>
    </lineage>
</organism>
<evidence type="ECO:0000256" key="1">
    <source>
        <dbReference type="ARBA" id="ARBA00009646"/>
    </source>
</evidence>
<evidence type="ECO:0000256" key="3">
    <source>
        <dbReference type="SAM" id="MobiDB-lite"/>
    </source>
</evidence>
<dbReference type="Pfam" id="PF00652">
    <property type="entry name" value="Ricin_B_lectin"/>
    <property type="match status" value="1"/>
</dbReference>
<dbReference type="SUPFAM" id="SSF49299">
    <property type="entry name" value="PKD domain"/>
    <property type="match status" value="1"/>
</dbReference>
<feature type="compositionally biased region" description="Polar residues" evidence="3">
    <location>
        <begin position="558"/>
        <end position="568"/>
    </location>
</feature>
<name>A0A545TUW9_9GAMM</name>
<feature type="region of interest" description="Disordered" evidence="3">
    <location>
        <begin position="143"/>
        <end position="178"/>
    </location>
</feature>
<comment type="caution">
    <text evidence="5">The sequence shown here is derived from an EMBL/GenBank/DDBJ whole genome shotgun (WGS) entry which is preliminary data.</text>
</comment>
<dbReference type="InterPro" id="IPR022409">
    <property type="entry name" value="PKD/Chitinase_dom"/>
</dbReference>
<dbReference type="AlphaFoldDB" id="A0A545TUW9"/>
<dbReference type="PANTHER" id="PTHR33321">
    <property type="match status" value="1"/>
</dbReference>
<dbReference type="InterPro" id="IPR000772">
    <property type="entry name" value="Ricin_B_lectin"/>
</dbReference>
<dbReference type="InterPro" id="IPR000601">
    <property type="entry name" value="PKD_dom"/>
</dbReference>
<dbReference type="CDD" id="cd00161">
    <property type="entry name" value="beta-trefoil_Ricin-like"/>
    <property type="match status" value="1"/>
</dbReference>
<dbReference type="Gene3D" id="2.60.20.10">
    <property type="entry name" value="Crystallins"/>
    <property type="match status" value="1"/>
</dbReference>
<keyword evidence="2" id="KW-0677">Repeat</keyword>
<evidence type="ECO:0000313" key="6">
    <source>
        <dbReference type="Proteomes" id="UP000319732"/>
    </source>
</evidence>
<dbReference type="InterPro" id="IPR013783">
    <property type="entry name" value="Ig-like_fold"/>
</dbReference>
<sequence length="1020" mass="110372">MACLLLNLASDNVVKKGSKINPAMGGYFMRQPFFSPVATAIVFCGLLVSGSAAAADVDQPLFSPLPDKLQSTAAVALSRTVEDREVDHQVLRTVNAALVSEEQGSILLNLDGGIDLRAVRRNAYASGTGAVVWRGSIAAGQGKMTAAGGGESSASNVRKPSVSNVGKPSAGSLKKPSASNTESVADSVIIVRRGNEITATIHYADRLFKVEPLADGAHVIKEINPDALPEDHPPAVDGDTSLVDEQMLEQLAVTAAADPRADTAVIDLLVVYTPAVRNNIAGTIDLAIAETNAGYADSDINARVRLAHMAQVNYRESGDMRTDLSRFAGRRDGYMDEVHSLLEQRSADVAILITNGGGYCGIARGIGSNVNSAYAIVAKNCATGNYTFAHEIGHLQGARHNPEQDSSRSPYPFGHGYANRSGGWRTVMSYNIQGCCRRRNFWSHPGKTFRGAPRGTAAWHDNHRVLNITAPIMAGFRNGVGPVVTGTFALQALHSGKCLDVADRSPSRGGNIVQWDCNQGENQQWELRDRGNNQIDLQARHSSQCLAVRPGSGDRSDGQNIEQQSCDGSTGRRFGIIDYGNNIVALQNVGSGKCVDVEGARTGDGANILQWGCHGNSNQKFRLLPVTEGQNQAPVARVNGPYSGTVDSVVRFRSTGTSDPDGSIISYQWDFGDGNTSDDANPEHTYTTKGTYTVALTVLDDSGASKRATTEVTITDGVVCFYQHSQYRGASFCRGAGDYTSMPSGWNDVVSSVRVQSGYRVELFRHINFGGTVHGLNRDITNLTTLGFNDTLSSFRISTAATGWEAVLKPSIDYRPDNSSGARLFRELVPDVDGYIHRIAAEVGPLLYETPAAVPNFSELELRIENWDNNRDGIAWKAGRPPRITVNINAYYLDRLRSANRDVLDEVTGILYHEMTHAYQHASGAASSAVEGLADTVRHLAGYAPLSQRRSGGHWTSGYKTTGFFLAWLQEEAGFSNFVRDFNQQANPDNPNNWTWESAIRNTTGQDINTLWNEYQVWIR</sequence>
<dbReference type="PANTHER" id="PTHR33321:SF12">
    <property type="entry name" value="PLANT BASIC SECRETORY PROTEIN (BSP) FAMILY PROTEIN"/>
    <property type="match status" value="1"/>
</dbReference>
<dbReference type="SUPFAM" id="SSF50370">
    <property type="entry name" value="Ricin B-like lectins"/>
    <property type="match status" value="1"/>
</dbReference>
<dbReference type="PROSITE" id="PS50231">
    <property type="entry name" value="RICIN_B_LECTIN"/>
    <property type="match status" value="1"/>
</dbReference>
<dbReference type="InterPro" id="IPR007541">
    <property type="entry name" value="Uncharacterised_BSP"/>
</dbReference>
<dbReference type="PROSITE" id="PS50093">
    <property type="entry name" value="PKD"/>
    <property type="match status" value="1"/>
</dbReference>
<gene>
    <name evidence="5" type="ORF">FKG94_09975</name>
</gene>
<reference evidence="5 6" key="1">
    <citation type="submission" date="2019-06" db="EMBL/GenBank/DDBJ databases">
        <title>Whole genome sequence for Cellvibrionaceae sp. R142.</title>
        <authorList>
            <person name="Wang G."/>
        </authorList>
    </citation>
    <scope>NUCLEOTIDE SEQUENCE [LARGE SCALE GENOMIC DNA]</scope>
    <source>
        <strain evidence="5 6">R142</strain>
    </source>
</reference>
<dbReference type="Pfam" id="PF13688">
    <property type="entry name" value="Reprolysin_5"/>
    <property type="match status" value="1"/>
</dbReference>
<dbReference type="Pfam" id="PF03995">
    <property type="entry name" value="Inhibitor_I36"/>
    <property type="match status" value="1"/>
</dbReference>
<evidence type="ECO:0000256" key="2">
    <source>
        <dbReference type="ARBA" id="ARBA00022737"/>
    </source>
</evidence>
<dbReference type="OrthoDB" id="6071905at2"/>
<dbReference type="Proteomes" id="UP000319732">
    <property type="component" value="Unassembled WGS sequence"/>
</dbReference>
<feature type="compositionally biased region" description="Polar residues" evidence="3">
    <location>
        <begin position="152"/>
        <end position="166"/>
    </location>
</feature>
<proteinExistence type="inferred from homology"/>
<dbReference type="CDD" id="cd00146">
    <property type="entry name" value="PKD"/>
    <property type="match status" value="1"/>
</dbReference>